<proteinExistence type="predicted"/>
<dbReference type="PANTHER" id="PTHR33498:SF1">
    <property type="entry name" value="TRANSPOSASE FOR INSERTION SEQUENCE ELEMENT IS1557"/>
    <property type="match status" value="1"/>
</dbReference>
<evidence type="ECO:0000313" key="3">
    <source>
        <dbReference type="EMBL" id="TKA94089.1"/>
    </source>
</evidence>
<dbReference type="InterPro" id="IPR002560">
    <property type="entry name" value="Transposase_DDE"/>
</dbReference>
<name>A0A4U0YTS9_9RHOB</name>
<feature type="domain" description="Transposase IS204/IS1001/IS1096/IS1165 DDE" evidence="1">
    <location>
        <begin position="157"/>
        <end position="245"/>
    </location>
</feature>
<dbReference type="Pfam" id="PF01610">
    <property type="entry name" value="DDE_Tnp_ISL3"/>
    <property type="match status" value="2"/>
</dbReference>
<accession>A0A4U0YTS9</accession>
<feature type="domain" description="Transposase IS204/IS1001/IS1096/IS1165 zinc-finger" evidence="2">
    <location>
        <begin position="38"/>
        <end position="78"/>
    </location>
</feature>
<dbReference type="EMBL" id="SWAU01000469">
    <property type="protein sequence ID" value="TKA94089.1"/>
    <property type="molecule type" value="Genomic_DNA"/>
</dbReference>
<evidence type="ECO:0000259" key="2">
    <source>
        <dbReference type="Pfam" id="PF14690"/>
    </source>
</evidence>
<organism evidence="3 4">
    <name type="scientific">Cereibacter changlensis</name>
    <dbReference type="NCBI Taxonomy" id="402884"/>
    <lineage>
        <taxon>Bacteria</taxon>
        <taxon>Pseudomonadati</taxon>
        <taxon>Pseudomonadota</taxon>
        <taxon>Alphaproteobacteria</taxon>
        <taxon>Rhodobacterales</taxon>
        <taxon>Paracoccaceae</taxon>
        <taxon>Cereibacter</taxon>
    </lineage>
</organism>
<dbReference type="NCBIfam" id="NF033550">
    <property type="entry name" value="transpos_ISL3"/>
    <property type="match status" value="1"/>
</dbReference>
<dbReference type="Pfam" id="PF14690">
    <property type="entry name" value="Zn_ribbon_ISL3"/>
    <property type="match status" value="1"/>
</dbReference>
<feature type="domain" description="Transposase IS204/IS1001/IS1096/IS1165 DDE" evidence="1">
    <location>
        <begin position="389"/>
        <end position="513"/>
    </location>
</feature>
<protein>
    <submittedName>
        <fullName evidence="3">ISL3 family transposase</fullName>
    </submittedName>
</protein>
<sequence>MPRLNMKKFLPDGLVIDHLGFDRGQIEISARAAKGWAACPNCGARSRRVHSRYRRRLADLPAHGFEVHLVVQVRRFRCCSGKCCRAIFAERLDPGLTHPYWRRTARLQGLIRHLALALGGRAAQALGRRLLLSVSKDTFLRSLSQGAGCGGAEARIIGIDDWAWRKGQRYGTLVCDLERRRVIDLLPDREPATVEAWLRAHPQVEVVARDRNGGYGSAISKVLPEAVQVADRWHLLENASAAFLSAVQSNMPAIRKAIGITKLDPNLLTAAERLQYEGFRRRQQTNEMVRHMAKEGLPIKQIVRRTGLSRKLVRQILRGEREDVFRIRDSSLTPWFARLQTEWSGGCRNGAELWRRLRGDGFRGSLRVVGEWATRQRRAERALPPGVGKSPPARRIARLLTVGRDHLSKADAVLVAQIEAALPALAKARVLAESFKNMVRNSSADHLDPWLSKAEDSLLSAFARGLRKDQAAVSAALSQPWSNGQTEGQINRLKLLKRQMYGRAGIAILKARITATA</sequence>
<reference evidence="3 4" key="1">
    <citation type="submission" date="2019-04" db="EMBL/GenBank/DDBJ databases">
        <title>Crypto-aerobic microbial life in anoxic (sulfidic) marine sediments.</title>
        <authorList>
            <person name="Bhattacharya S."/>
            <person name="Roy C."/>
            <person name="Mondal N."/>
            <person name="Sarkar J."/>
            <person name="Mandal S."/>
            <person name="Rameez M.J."/>
            <person name="Ghosh W."/>
        </authorList>
    </citation>
    <scope>NUCLEOTIDE SEQUENCE [LARGE SCALE GENOMIC DNA]</scope>
    <source>
        <strain evidence="3 4">SBBC</strain>
    </source>
</reference>
<evidence type="ECO:0000259" key="1">
    <source>
        <dbReference type="Pfam" id="PF01610"/>
    </source>
</evidence>
<dbReference type="PANTHER" id="PTHR33498">
    <property type="entry name" value="TRANSPOSASE FOR INSERTION SEQUENCE ELEMENT IS1557"/>
    <property type="match status" value="1"/>
</dbReference>
<comment type="caution">
    <text evidence="3">The sequence shown here is derived from an EMBL/GenBank/DDBJ whole genome shotgun (WGS) entry which is preliminary data.</text>
</comment>
<dbReference type="InterPro" id="IPR047951">
    <property type="entry name" value="Transpos_ISL3"/>
</dbReference>
<dbReference type="AlphaFoldDB" id="A0A4U0YTS9"/>
<gene>
    <name evidence="3" type="ORF">FAZ78_24250</name>
</gene>
<evidence type="ECO:0000313" key="4">
    <source>
        <dbReference type="Proteomes" id="UP000306340"/>
    </source>
</evidence>
<dbReference type="Proteomes" id="UP000306340">
    <property type="component" value="Unassembled WGS sequence"/>
</dbReference>
<dbReference type="InterPro" id="IPR029261">
    <property type="entry name" value="Transposase_Znf"/>
</dbReference>